<dbReference type="AlphaFoldDB" id="A0A8H5G3D8"/>
<dbReference type="Proteomes" id="UP000559256">
    <property type="component" value="Unassembled WGS sequence"/>
</dbReference>
<keyword evidence="3" id="KW-1133">Transmembrane helix</keyword>
<evidence type="ECO:0000313" key="5">
    <source>
        <dbReference type="EMBL" id="KAF5357641.1"/>
    </source>
</evidence>
<dbReference type="Gene3D" id="3.50.50.60">
    <property type="entry name" value="FAD/NAD(P)-binding domain"/>
    <property type="match status" value="1"/>
</dbReference>
<feature type="compositionally biased region" description="Polar residues" evidence="2">
    <location>
        <begin position="197"/>
        <end position="206"/>
    </location>
</feature>
<keyword evidence="3" id="KW-0812">Transmembrane</keyword>
<evidence type="ECO:0000259" key="4">
    <source>
        <dbReference type="Pfam" id="PF05199"/>
    </source>
</evidence>
<name>A0A8H5G3D8_9AGAR</name>
<evidence type="ECO:0000256" key="1">
    <source>
        <dbReference type="ARBA" id="ARBA00001974"/>
    </source>
</evidence>
<dbReference type="InterPro" id="IPR036188">
    <property type="entry name" value="FAD/NAD-bd_sf"/>
</dbReference>
<evidence type="ECO:0000256" key="3">
    <source>
        <dbReference type="SAM" id="Phobius"/>
    </source>
</evidence>
<keyword evidence="6" id="KW-1185">Reference proteome</keyword>
<dbReference type="EMBL" id="JAACJM010000050">
    <property type="protein sequence ID" value="KAF5357641.1"/>
    <property type="molecule type" value="Genomic_DNA"/>
</dbReference>
<dbReference type="Pfam" id="PF05199">
    <property type="entry name" value="GMC_oxred_C"/>
    <property type="match status" value="1"/>
</dbReference>
<evidence type="ECO:0000313" key="6">
    <source>
        <dbReference type="Proteomes" id="UP000559256"/>
    </source>
</evidence>
<feature type="transmembrane region" description="Helical" evidence="3">
    <location>
        <begin position="105"/>
        <end position="129"/>
    </location>
</feature>
<proteinExistence type="predicted"/>
<comment type="cofactor">
    <cofactor evidence="1">
        <name>FAD</name>
        <dbReference type="ChEBI" id="CHEBI:57692"/>
    </cofactor>
</comment>
<dbReference type="OrthoDB" id="2548432at2759"/>
<sequence>MDDENQKGVVDDELRVHGVKKLRIADNSAFPHIPACHLQAPTAPNYVSQLYITGYRIPTLLNPYLSPKFADNLLSLGAVQDPTASVGRVSEKDGRGISFTSRLKSLFWIATTNVIFPLIFSLMQIIIVFTSDNILLAASIAMANIYVAIISTAFATIWAATSSFKEAHKSIYRDSREMGSTTRAGEMRIESIVFSSVTSTNRSEPTSDPEDRVTVKAWGTAR</sequence>
<feature type="region of interest" description="Disordered" evidence="2">
    <location>
        <begin position="197"/>
        <end position="222"/>
    </location>
</feature>
<keyword evidence="3" id="KW-0472">Membrane</keyword>
<protein>
    <recommendedName>
        <fullName evidence="4">Glucose-methanol-choline oxidoreductase C-terminal domain-containing protein</fullName>
    </recommendedName>
</protein>
<feature type="transmembrane region" description="Helical" evidence="3">
    <location>
        <begin position="135"/>
        <end position="160"/>
    </location>
</feature>
<gene>
    <name evidence="5" type="ORF">D9758_007501</name>
</gene>
<comment type="caution">
    <text evidence="5">The sequence shown here is derived from an EMBL/GenBank/DDBJ whole genome shotgun (WGS) entry which is preliminary data.</text>
</comment>
<dbReference type="InterPro" id="IPR007867">
    <property type="entry name" value="GMC_OxRtase_C"/>
</dbReference>
<dbReference type="GO" id="GO:0016614">
    <property type="term" value="F:oxidoreductase activity, acting on CH-OH group of donors"/>
    <property type="evidence" value="ECO:0007669"/>
    <property type="project" value="InterPro"/>
</dbReference>
<feature type="domain" description="Glucose-methanol-choline oxidoreductase C-terminal" evidence="4">
    <location>
        <begin position="4"/>
        <end position="42"/>
    </location>
</feature>
<dbReference type="SUPFAM" id="SSF51905">
    <property type="entry name" value="FAD/NAD(P)-binding domain"/>
    <property type="match status" value="1"/>
</dbReference>
<accession>A0A8H5G3D8</accession>
<reference evidence="5 6" key="1">
    <citation type="journal article" date="2020" name="ISME J.">
        <title>Uncovering the hidden diversity of litter-decomposition mechanisms in mushroom-forming fungi.</title>
        <authorList>
            <person name="Floudas D."/>
            <person name="Bentzer J."/>
            <person name="Ahren D."/>
            <person name="Johansson T."/>
            <person name="Persson P."/>
            <person name="Tunlid A."/>
        </authorList>
    </citation>
    <scope>NUCLEOTIDE SEQUENCE [LARGE SCALE GENOMIC DNA]</scope>
    <source>
        <strain evidence="5 6">CBS 291.85</strain>
    </source>
</reference>
<organism evidence="5 6">
    <name type="scientific">Tetrapyrgos nigripes</name>
    <dbReference type="NCBI Taxonomy" id="182062"/>
    <lineage>
        <taxon>Eukaryota</taxon>
        <taxon>Fungi</taxon>
        <taxon>Dikarya</taxon>
        <taxon>Basidiomycota</taxon>
        <taxon>Agaricomycotina</taxon>
        <taxon>Agaricomycetes</taxon>
        <taxon>Agaricomycetidae</taxon>
        <taxon>Agaricales</taxon>
        <taxon>Marasmiineae</taxon>
        <taxon>Marasmiaceae</taxon>
        <taxon>Tetrapyrgos</taxon>
    </lineage>
</organism>
<evidence type="ECO:0000256" key="2">
    <source>
        <dbReference type="SAM" id="MobiDB-lite"/>
    </source>
</evidence>